<comment type="caution">
    <text evidence="7">The sequence shown here is derived from an EMBL/GenBank/DDBJ whole genome shotgun (WGS) entry which is preliminary data.</text>
</comment>
<dbReference type="PIRSF" id="PIRSF005739">
    <property type="entry name" value="O-mtase"/>
    <property type="match status" value="1"/>
</dbReference>
<organism evidence="7 8">
    <name type="scientific">Hevea brasiliensis</name>
    <name type="common">Para rubber tree</name>
    <name type="synonym">Siphonia brasiliensis</name>
    <dbReference type="NCBI Taxonomy" id="3981"/>
    <lineage>
        <taxon>Eukaryota</taxon>
        <taxon>Viridiplantae</taxon>
        <taxon>Streptophyta</taxon>
        <taxon>Embryophyta</taxon>
        <taxon>Tracheophyta</taxon>
        <taxon>Spermatophyta</taxon>
        <taxon>Magnoliopsida</taxon>
        <taxon>eudicotyledons</taxon>
        <taxon>Gunneridae</taxon>
        <taxon>Pentapetalae</taxon>
        <taxon>rosids</taxon>
        <taxon>fabids</taxon>
        <taxon>Malpighiales</taxon>
        <taxon>Euphorbiaceae</taxon>
        <taxon>Crotonoideae</taxon>
        <taxon>Micrandreae</taxon>
        <taxon>Hevea</taxon>
    </lineage>
</organism>
<dbReference type="GO" id="GO:0046983">
    <property type="term" value="F:protein dimerization activity"/>
    <property type="evidence" value="ECO:0007669"/>
    <property type="project" value="InterPro"/>
</dbReference>
<dbReference type="EMBL" id="JAAGAX010000007">
    <property type="protein sequence ID" value="KAF2308865.1"/>
    <property type="molecule type" value="Genomic_DNA"/>
</dbReference>
<dbReference type="InterPro" id="IPR029063">
    <property type="entry name" value="SAM-dependent_MTases_sf"/>
</dbReference>
<accession>A0A6A6M8N5</accession>
<feature type="domain" description="O-methyltransferase dimerisation" evidence="6">
    <location>
        <begin position="20"/>
        <end position="70"/>
    </location>
</feature>
<dbReference type="PANTHER" id="PTHR11746">
    <property type="entry name" value="O-METHYLTRANSFERASE"/>
    <property type="match status" value="1"/>
</dbReference>
<dbReference type="InterPro" id="IPR036388">
    <property type="entry name" value="WH-like_DNA-bd_sf"/>
</dbReference>
<dbReference type="PROSITE" id="PS51683">
    <property type="entry name" value="SAM_OMT_II"/>
    <property type="match status" value="1"/>
</dbReference>
<dbReference type="SUPFAM" id="SSF46785">
    <property type="entry name" value="Winged helix' DNA-binding domain"/>
    <property type="match status" value="1"/>
</dbReference>
<evidence type="ECO:0008006" key="9">
    <source>
        <dbReference type="Google" id="ProtNLM"/>
    </source>
</evidence>
<dbReference type="InterPro" id="IPR001077">
    <property type="entry name" value="COMT_C"/>
</dbReference>
<evidence type="ECO:0000256" key="3">
    <source>
        <dbReference type="ARBA" id="ARBA00022691"/>
    </source>
</evidence>
<dbReference type="Gene3D" id="1.10.10.10">
    <property type="entry name" value="Winged helix-like DNA-binding domain superfamily/Winged helix DNA-binding domain"/>
    <property type="match status" value="1"/>
</dbReference>
<keyword evidence="2" id="KW-0808">Transferase</keyword>
<name>A0A6A6M8N5_HEVBR</name>
<dbReference type="SUPFAM" id="SSF53335">
    <property type="entry name" value="S-adenosyl-L-methionine-dependent methyltransferases"/>
    <property type="match status" value="1"/>
</dbReference>
<evidence type="ECO:0000259" key="6">
    <source>
        <dbReference type="Pfam" id="PF08100"/>
    </source>
</evidence>
<feature type="active site" description="Proton acceptor" evidence="4">
    <location>
        <position position="211"/>
    </location>
</feature>
<gene>
    <name evidence="7" type="ORF">GH714_022210</name>
</gene>
<dbReference type="AlphaFoldDB" id="A0A6A6M8N5"/>
<evidence type="ECO:0000313" key="7">
    <source>
        <dbReference type="EMBL" id="KAF2308865.1"/>
    </source>
</evidence>
<sequence>MERQEAEDPEGMLRGQAAIWDCIFGFVSGMALKCVVELGIPDIINSHGCPLSLSSIAKSINHPSLDTDRLSRNYTWMLSNWHHLSDIVKEGGSGFAKCHDLELFDFASTNPEFNTLFNEAMEGASKIMVEAVKTSYKDGFNGLGSLVDVGAGLVPWCNKIGNHSNECPKRKLVNIVERELEDEEEEFCEPDGDDIEEEYKQEKGVYVWILHDWNDEYCIKILKNCRKALPKKTGKLIMVDAALNSQGNEWFDYMQLIFDLAMMVHVQGKERSEAEWKIVLEEGGFASHKIITIPAMPSITEAYP</sequence>
<dbReference type="Proteomes" id="UP000467840">
    <property type="component" value="Chromosome 17"/>
</dbReference>
<reference evidence="7 8" key="1">
    <citation type="journal article" date="2020" name="Mol. Plant">
        <title>The Chromosome-Based Rubber Tree Genome Provides New Insights into Spurge Genome Evolution and Rubber Biosynthesis.</title>
        <authorList>
            <person name="Liu J."/>
            <person name="Shi C."/>
            <person name="Shi C.C."/>
            <person name="Li W."/>
            <person name="Zhang Q.J."/>
            <person name="Zhang Y."/>
            <person name="Li K."/>
            <person name="Lu H.F."/>
            <person name="Shi C."/>
            <person name="Zhu S.T."/>
            <person name="Xiao Z.Y."/>
            <person name="Nan H."/>
            <person name="Yue Y."/>
            <person name="Zhu X.G."/>
            <person name="Wu Y."/>
            <person name="Hong X.N."/>
            <person name="Fan G.Y."/>
            <person name="Tong Y."/>
            <person name="Zhang D."/>
            <person name="Mao C.L."/>
            <person name="Liu Y.L."/>
            <person name="Hao S.J."/>
            <person name="Liu W.Q."/>
            <person name="Lv M.Q."/>
            <person name="Zhang H.B."/>
            <person name="Liu Y."/>
            <person name="Hu-Tang G.R."/>
            <person name="Wang J.P."/>
            <person name="Wang J.H."/>
            <person name="Sun Y.H."/>
            <person name="Ni S.B."/>
            <person name="Chen W.B."/>
            <person name="Zhang X.C."/>
            <person name="Jiao Y.N."/>
            <person name="Eichler E.E."/>
            <person name="Li G.H."/>
            <person name="Liu X."/>
            <person name="Gao L.Z."/>
        </authorList>
    </citation>
    <scope>NUCLEOTIDE SEQUENCE [LARGE SCALE GENOMIC DNA]</scope>
    <source>
        <strain evidence="8">cv. GT1</strain>
        <tissue evidence="7">Leaf</tissue>
    </source>
</reference>
<feature type="domain" description="O-methyltransferase C-terminal" evidence="5">
    <location>
        <begin position="81"/>
        <end position="285"/>
    </location>
</feature>
<proteinExistence type="predicted"/>
<evidence type="ECO:0000256" key="4">
    <source>
        <dbReference type="PIRSR" id="PIRSR005739-1"/>
    </source>
</evidence>
<dbReference type="GO" id="GO:0032259">
    <property type="term" value="P:methylation"/>
    <property type="evidence" value="ECO:0007669"/>
    <property type="project" value="UniProtKB-KW"/>
</dbReference>
<dbReference type="Pfam" id="PF08100">
    <property type="entry name" value="Dimerisation"/>
    <property type="match status" value="1"/>
</dbReference>
<dbReference type="InterPro" id="IPR036390">
    <property type="entry name" value="WH_DNA-bd_sf"/>
</dbReference>
<evidence type="ECO:0000313" key="8">
    <source>
        <dbReference type="Proteomes" id="UP000467840"/>
    </source>
</evidence>
<evidence type="ECO:0000259" key="5">
    <source>
        <dbReference type="Pfam" id="PF00891"/>
    </source>
</evidence>
<evidence type="ECO:0000256" key="2">
    <source>
        <dbReference type="ARBA" id="ARBA00022679"/>
    </source>
</evidence>
<keyword evidence="1" id="KW-0489">Methyltransferase</keyword>
<dbReference type="Gene3D" id="3.40.50.150">
    <property type="entry name" value="Vaccinia Virus protein VP39"/>
    <property type="match status" value="1"/>
</dbReference>
<keyword evidence="8" id="KW-1185">Reference proteome</keyword>
<keyword evidence="3" id="KW-0949">S-adenosyl-L-methionine</keyword>
<protein>
    <recommendedName>
        <fullName evidence="9">O-methyltransferase domain-containing protein</fullName>
    </recommendedName>
</protein>
<evidence type="ECO:0000256" key="1">
    <source>
        <dbReference type="ARBA" id="ARBA00022603"/>
    </source>
</evidence>
<dbReference type="GO" id="GO:0008171">
    <property type="term" value="F:O-methyltransferase activity"/>
    <property type="evidence" value="ECO:0007669"/>
    <property type="project" value="InterPro"/>
</dbReference>
<dbReference type="InterPro" id="IPR016461">
    <property type="entry name" value="COMT-like"/>
</dbReference>
<dbReference type="Pfam" id="PF00891">
    <property type="entry name" value="Methyltransf_2"/>
    <property type="match status" value="1"/>
</dbReference>
<dbReference type="InterPro" id="IPR012967">
    <property type="entry name" value="COMT_dimerisation"/>
</dbReference>